<name>A0ABS8UVQ5_DATST</name>
<protein>
    <submittedName>
        <fullName evidence="2">Uncharacterized protein</fullName>
    </submittedName>
</protein>
<proteinExistence type="predicted"/>
<organism evidence="2 3">
    <name type="scientific">Datura stramonium</name>
    <name type="common">Jimsonweed</name>
    <name type="synonym">Common thornapple</name>
    <dbReference type="NCBI Taxonomy" id="4076"/>
    <lineage>
        <taxon>Eukaryota</taxon>
        <taxon>Viridiplantae</taxon>
        <taxon>Streptophyta</taxon>
        <taxon>Embryophyta</taxon>
        <taxon>Tracheophyta</taxon>
        <taxon>Spermatophyta</taxon>
        <taxon>Magnoliopsida</taxon>
        <taxon>eudicotyledons</taxon>
        <taxon>Gunneridae</taxon>
        <taxon>Pentapetalae</taxon>
        <taxon>asterids</taxon>
        <taxon>lamiids</taxon>
        <taxon>Solanales</taxon>
        <taxon>Solanaceae</taxon>
        <taxon>Solanoideae</taxon>
        <taxon>Datureae</taxon>
        <taxon>Datura</taxon>
    </lineage>
</organism>
<feature type="region of interest" description="Disordered" evidence="1">
    <location>
        <begin position="1"/>
        <end position="24"/>
    </location>
</feature>
<feature type="non-terminal residue" evidence="2">
    <location>
        <position position="70"/>
    </location>
</feature>
<keyword evidence="3" id="KW-1185">Reference proteome</keyword>
<evidence type="ECO:0000256" key="1">
    <source>
        <dbReference type="SAM" id="MobiDB-lite"/>
    </source>
</evidence>
<sequence length="70" mass="8345">MTSKEKEVNVAKKSRKRHRPRKRDAKAKYALENWIDEGYLALEFPAFRKKIRELGAGYIFNEMERCNLTL</sequence>
<comment type="caution">
    <text evidence="2">The sequence shown here is derived from an EMBL/GenBank/DDBJ whole genome shotgun (WGS) entry which is preliminary data.</text>
</comment>
<dbReference type="Proteomes" id="UP000823775">
    <property type="component" value="Unassembled WGS sequence"/>
</dbReference>
<feature type="compositionally biased region" description="Basic residues" evidence="1">
    <location>
        <begin position="12"/>
        <end position="24"/>
    </location>
</feature>
<dbReference type="EMBL" id="JACEIK010002623">
    <property type="protein sequence ID" value="MCD9638116.1"/>
    <property type="molecule type" value="Genomic_DNA"/>
</dbReference>
<feature type="compositionally biased region" description="Basic and acidic residues" evidence="1">
    <location>
        <begin position="1"/>
        <end position="10"/>
    </location>
</feature>
<evidence type="ECO:0000313" key="3">
    <source>
        <dbReference type="Proteomes" id="UP000823775"/>
    </source>
</evidence>
<evidence type="ECO:0000313" key="2">
    <source>
        <dbReference type="EMBL" id="MCD9638116.1"/>
    </source>
</evidence>
<accession>A0ABS8UVQ5</accession>
<gene>
    <name evidence="2" type="ORF">HAX54_021847</name>
</gene>
<reference evidence="2 3" key="1">
    <citation type="journal article" date="2021" name="BMC Genomics">
        <title>Datura genome reveals duplications of psychoactive alkaloid biosynthetic genes and high mutation rate following tissue culture.</title>
        <authorList>
            <person name="Rajewski A."/>
            <person name="Carter-House D."/>
            <person name="Stajich J."/>
            <person name="Litt A."/>
        </authorList>
    </citation>
    <scope>NUCLEOTIDE SEQUENCE [LARGE SCALE GENOMIC DNA]</scope>
    <source>
        <strain evidence="2">AR-01</strain>
    </source>
</reference>